<accession>A0ACB6ZJA7</accession>
<protein>
    <submittedName>
        <fullName evidence="1">Uncharacterized protein</fullName>
    </submittedName>
</protein>
<dbReference type="Proteomes" id="UP000886501">
    <property type="component" value="Unassembled WGS sequence"/>
</dbReference>
<gene>
    <name evidence="1" type="ORF">BDM02DRAFT_3166685</name>
</gene>
<sequence>MGKIIDAILSPLLFNRYPVSILAALLYGLVFASMLFSDSLPRVNYSEGFDQAVTDLTKITARPHPYLSHANDRVRSYLLSRIKSADSDIEIIDDLNSTVVYSPRPGVGVYFEGTNILVKVPGSDKHDSNAVLFSAHYDSVSSAPGATDNGIGVVAALHFLEHLAKMPRNKRPHRTAIFNINNNEEDGLYGAHTFMIHPWAKLATTFLNLDGAGAGGRPMLFRTTALSPTEAFLKGQPKTGYSHANVLSQDVFGRGVIKSGTDWQVYKDTMDGVDLAFYKNRALYHTKFDSLTYAEGGCRSLQAMIEAVRYGGLEMLDAPIVSKEGRKDPIYFDVLGKYTYIWEMNTVFVINVVFLVVFPVFLVSCWVIHIFVAGGTNAGWHIREDVSMLTKIWRGMKVFLGVSQFVIALAVVALSETALVLGFLKLNPYVAHSQAPLVLVSTLSLAYLSVILPITAIKNAGITPTKSKNISTISLYIFAWVLLVIYTTVLRAQKIGGLYWATIWNFLTFLSVLVVFAQSLVGLSYRRENASVYEQVAGEVEDSIPSTSSPSRKHVRGIEHVPGPGHAYAETSDNGDDRDDEDDGGVTRETEPTEITPLMDQHRRYGPDGRVVVDAVNDPGYPTTQAPQQGDEIAWWIAQMILGIPIPALLVYEITVLLLGALPQTLVDGSSASTVYGAFAILSTLIILPIAPFAHKMHGRLNFLIVVIFVAATLYCSLTHPFTQLAPMKVRFVQRVHLGKRAVLPLAEQSSNSMLTHIPGLDHKDEVLSATTSILGLAEHVQKVVPELPSSHGKDVKCKKSPTGLTNCTWPVGDEWIPSPGGNTSYGWVTGDVERVDGKTSQAIIHVRGTNTRGCRIYFDQPIYDYKVRALDGDRWDGTQQDRYEIPPEGITTLFLWSRTWDRNFEVKVTFGPEGVDPVPPLSGKLACEYSEYASGIAGAGGVRILENEGRIPAFEEMLRFLPKWAIVTKATDGLVEVSRSFSL</sequence>
<comment type="caution">
    <text evidence="1">The sequence shown here is derived from an EMBL/GenBank/DDBJ whole genome shotgun (WGS) entry which is preliminary data.</text>
</comment>
<evidence type="ECO:0000313" key="1">
    <source>
        <dbReference type="EMBL" id="KAF9649496.1"/>
    </source>
</evidence>
<reference evidence="1" key="1">
    <citation type="submission" date="2019-10" db="EMBL/GenBank/DDBJ databases">
        <authorList>
            <consortium name="DOE Joint Genome Institute"/>
            <person name="Kuo A."/>
            <person name="Miyauchi S."/>
            <person name="Kiss E."/>
            <person name="Drula E."/>
            <person name="Kohler A."/>
            <person name="Sanchez-Garcia M."/>
            <person name="Andreopoulos B."/>
            <person name="Barry K.W."/>
            <person name="Bonito G."/>
            <person name="Buee M."/>
            <person name="Carver A."/>
            <person name="Chen C."/>
            <person name="Cichocki N."/>
            <person name="Clum A."/>
            <person name="Culley D."/>
            <person name="Crous P.W."/>
            <person name="Fauchery L."/>
            <person name="Girlanda M."/>
            <person name="Hayes R."/>
            <person name="Keri Z."/>
            <person name="Labutti K."/>
            <person name="Lipzen A."/>
            <person name="Lombard V."/>
            <person name="Magnuson J."/>
            <person name="Maillard F."/>
            <person name="Morin E."/>
            <person name="Murat C."/>
            <person name="Nolan M."/>
            <person name="Ohm R."/>
            <person name="Pangilinan J."/>
            <person name="Pereira M."/>
            <person name="Perotto S."/>
            <person name="Peter M."/>
            <person name="Riley R."/>
            <person name="Sitrit Y."/>
            <person name="Stielow B."/>
            <person name="Szollosi G."/>
            <person name="Zifcakova L."/>
            <person name="Stursova M."/>
            <person name="Spatafora J.W."/>
            <person name="Tedersoo L."/>
            <person name="Vaario L.-M."/>
            <person name="Yamada A."/>
            <person name="Yan M."/>
            <person name="Wang P."/>
            <person name="Xu J."/>
            <person name="Bruns T."/>
            <person name="Baldrian P."/>
            <person name="Vilgalys R."/>
            <person name="Henrissat B."/>
            <person name="Grigoriev I.V."/>
            <person name="Hibbett D."/>
            <person name="Nagy L.G."/>
            <person name="Martin F.M."/>
        </authorList>
    </citation>
    <scope>NUCLEOTIDE SEQUENCE</scope>
    <source>
        <strain evidence="1">P2</strain>
    </source>
</reference>
<evidence type="ECO:0000313" key="2">
    <source>
        <dbReference type="Proteomes" id="UP000886501"/>
    </source>
</evidence>
<name>A0ACB6ZJA7_THEGA</name>
<dbReference type="EMBL" id="MU117997">
    <property type="protein sequence ID" value="KAF9649496.1"/>
    <property type="molecule type" value="Genomic_DNA"/>
</dbReference>
<organism evidence="1 2">
    <name type="scientific">Thelephora ganbajun</name>
    <name type="common">Ganba fungus</name>
    <dbReference type="NCBI Taxonomy" id="370292"/>
    <lineage>
        <taxon>Eukaryota</taxon>
        <taxon>Fungi</taxon>
        <taxon>Dikarya</taxon>
        <taxon>Basidiomycota</taxon>
        <taxon>Agaricomycotina</taxon>
        <taxon>Agaricomycetes</taxon>
        <taxon>Thelephorales</taxon>
        <taxon>Thelephoraceae</taxon>
        <taxon>Thelephora</taxon>
    </lineage>
</organism>
<reference evidence="1" key="2">
    <citation type="journal article" date="2020" name="Nat. Commun.">
        <title>Large-scale genome sequencing of mycorrhizal fungi provides insights into the early evolution of symbiotic traits.</title>
        <authorList>
            <person name="Miyauchi S."/>
            <person name="Kiss E."/>
            <person name="Kuo A."/>
            <person name="Drula E."/>
            <person name="Kohler A."/>
            <person name="Sanchez-Garcia M."/>
            <person name="Morin E."/>
            <person name="Andreopoulos B."/>
            <person name="Barry K.W."/>
            <person name="Bonito G."/>
            <person name="Buee M."/>
            <person name="Carver A."/>
            <person name="Chen C."/>
            <person name="Cichocki N."/>
            <person name="Clum A."/>
            <person name="Culley D."/>
            <person name="Crous P.W."/>
            <person name="Fauchery L."/>
            <person name="Girlanda M."/>
            <person name="Hayes R.D."/>
            <person name="Keri Z."/>
            <person name="LaButti K."/>
            <person name="Lipzen A."/>
            <person name="Lombard V."/>
            <person name="Magnuson J."/>
            <person name="Maillard F."/>
            <person name="Murat C."/>
            <person name="Nolan M."/>
            <person name="Ohm R.A."/>
            <person name="Pangilinan J."/>
            <person name="Pereira M.F."/>
            <person name="Perotto S."/>
            <person name="Peter M."/>
            <person name="Pfister S."/>
            <person name="Riley R."/>
            <person name="Sitrit Y."/>
            <person name="Stielow J.B."/>
            <person name="Szollosi G."/>
            <person name="Zifcakova L."/>
            <person name="Stursova M."/>
            <person name="Spatafora J.W."/>
            <person name="Tedersoo L."/>
            <person name="Vaario L.M."/>
            <person name="Yamada A."/>
            <person name="Yan M."/>
            <person name="Wang P."/>
            <person name="Xu J."/>
            <person name="Bruns T."/>
            <person name="Baldrian P."/>
            <person name="Vilgalys R."/>
            <person name="Dunand C."/>
            <person name="Henrissat B."/>
            <person name="Grigoriev I.V."/>
            <person name="Hibbett D."/>
            <person name="Nagy L.G."/>
            <person name="Martin F.M."/>
        </authorList>
    </citation>
    <scope>NUCLEOTIDE SEQUENCE</scope>
    <source>
        <strain evidence="1">P2</strain>
    </source>
</reference>
<keyword evidence="2" id="KW-1185">Reference proteome</keyword>
<proteinExistence type="predicted"/>